<evidence type="ECO:0000313" key="1">
    <source>
        <dbReference type="EMBL" id="SVD81682.1"/>
    </source>
</evidence>
<gene>
    <name evidence="1" type="ORF">METZ01_LOCUS434536</name>
</gene>
<name>A0A382YEE4_9ZZZZ</name>
<dbReference type="EMBL" id="UINC01175189">
    <property type="protein sequence ID" value="SVD81682.1"/>
    <property type="molecule type" value="Genomic_DNA"/>
</dbReference>
<accession>A0A382YEE4</accession>
<organism evidence="1">
    <name type="scientific">marine metagenome</name>
    <dbReference type="NCBI Taxonomy" id="408172"/>
    <lineage>
        <taxon>unclassified sequences</taxon>
        <taxon>metagenomes</taxon>
        <taxon>ecological metagenomes</taxon>
    </lineage>
</organism>
<protein>
    <submittedName>
        <fullName evidence="1">Uncharacterized protein</fullName>
    </submittedName>
</protein>
<proteinExistence type="predicted"/>
<feature type="non-terminal residue" evidence="1">
    <location>
        <position position="1"/>
    </location>
</feature>
<sequence>VLNIQFVDGTLGYFGPVTAGSFLPMKEILAVKVKTFSIVEEGLICISVNQAPTMQGMVQAAYFMLNLVNRFSFPVTDHFESVLVCI</sequence>
<reference evidence="1" key="1">
    <citation type="submission" date="2018-05" db="EMBL/GenBank/DDBJ databases">
        <authorList>
            <person name="Lanie J.A."/>
            <person name="Ng W.-L."/>
            <person name="Kazmierczak K.M."/>
            <person name="Andrzejewski T.M."/>
            <person name="Davidsen T.M."/>
            <person name="Wayne K.J."/>
            <person name="Tettelin H."/>
            <person name="Glass J.I."/>
            <person name="Rusch D."/>
            <person name="Podicherti R."/>
            <person name="Tsui H.-C.T."/>
            <person name="Winkler M.E."/>
        </authorList>
    </citation>
    <scope>NUCLEOTIDE SEQUENCE</scope>
</reference>
<dbReference type="AlphaFoldDB" id="A0A382YEE4"/>